<dbReference type="EMBL" id="FJ621511">
    <property type="protein sequence ID" value="ACM90102.1"/>
    <property type="molecule type" value="mRNA"/>
</dbReference>
<name>C0KM07_VENIN</name>
<sequence>MRFVRAAFQHSLFSFFVFLLRGLGWVVHADGWMAWVDVFAHWVHRCHRMVGWLGVDGRACLVKGSTLL</sequence>
<protein>
    <submittedName>
        <fullName evidence="1">Candidate effector 13</fullName>
    </submittedName>
</protein>
<accession>C0KM07</accession>
<dbReference type="AlphaFoldDB" id="C0KM07"/>
<proteinExistence type="evidence at transcript level"/>
<evidence type="ECO:0000313" key="1">
    <source>
        <dbReference type="EMBL" id="ACM90102.1"/>
    </source>
</evidence>
<organism evidence="1">
    <name type="scientific">Venturia inaequalis</name>
    <name type="common">Apple scab fungus</name>
    <dbReference type="NCBI Taxonomy" id="5025"/>
    <lineage>
        <taxon>Eukaryota</taxon>
        <taxon>Fungi</taxon>
        <taxon>Dikarya</taxon>
        <taxon>Ascomycota</taxon>
        <taxon>Pezizomycotina</taxon>
        <taxon>Dothideomycetes</taxon>
        <taxon>Pleosporomycetidae</taxon>
        <taxon>Venturiales</taxon>
        <taxon>Venturiaceae</taxon>
        <taxon>Venturia</taxon>
    </lineage>
</organism>
<reference evidence="1" key="1">
    <citation type="journal article" date="2009" name="Mol. Plant Pathol.">
        <title>Candidate effector gene identification in the ascomycete fungal phytopathogen Venturia inaequalis by expressed sequence tag analysis.</title>
        <authorList>
            <person name="Bowen J.K."/>
            <person name="Mesarich C.H."/>
            <person name="Rees-George J."/>
            <person name="Cui W."/>
            <person name="Fitzgerald A."/>
            <person name="Win J."/>
            <person name="Plummer K.M."/>
            <person name="Templeton M.D."/>
        </authorList>
    </citation>
    <scope>NUCLEOTIDE SEQUENCE</scope>
</reference>